<sequence>MRMITTKSLAVCVGIVLATGQALAGPKPDEIHRLSEDLTPMGSERAGNADGTIPEWTGGILEPPAGYSPGDHHPDPFADDQPLFRIDGSNYQQYADQLSEGQKAMLAQYADTYYMDVYPTRRSVSFPQRVYEYTARNGETAKLAAEGEGVVDAAEGFPFPFPENAYELMWNHKLKYKGIGGVRYNNQIAPTTNGDYSVTVIREELLGLYYKEGETSASIGNILLYFFQEVESPARLAGNILLVHETLNQVEQPRQAWIYNPGQRRVRRAPNVAYDNPGTASDGLRTNDMTDMFNGAMDRFDWTVVGKKEMYVPYNSYKAHAEGLGYDDFVRPGHLNPELFRYELHRVWVIEANLKEGMRHINPRRTFYLDEDSYQIVLTDHYDARGQLWRSSEGHAINYYDVPTYWSTIEAHYDLQSGRYVAQGFDNTGPVNTFNVELNPGQFTPQALRTRGRR</sequence>
<proteinExistence type="predicted"/>
<dbReference type="CDD" id="cd16329">
    <property type="entry name" value="LolA_like"/>
    <property type="match status" value="1"/>
</dbReference>
<evidence type="ECO:0000256" key="1">
    <source>
        <dbReference type="SAM" id="SignalP"/>
    </source>
</evidence>
<dbReference type="InterPro" id="IPR010752">
    <property type="entry name" value="DUF1329"/>
</dbReference>
<evidence type="ECO:0000313" key="3">
    <source>
        <dbReference type="Proteomes" id="UP001359886"/>
    </source>
</evidence>
<dbReference type="RefSeq" id="WP_354697077.1">
    <property type="nucleotide sequence ID" value="NZ_JAZHOG010000018.1"/>
</dbReference>
<keyword evidence="1" id="KW-0732">Signal</keyword>
<dbReference type="EMBL" id="JAZHOG010000018">
    <property type="protein sequence ID" value="MEJ8569750.1"/>
    <property type="molecule type" value="Genomic_DNA"/>
</dbReference>
<organism evidence="2 3">
    <name type="scientific">Elongatibacter sediminis</name>
    <dbReference type="NCBI Taxonomy" id="3119006"/>
    <lineage>
        <taxon>Bacteria</taxon>
        <taxon>Pseudomonadati</taxon>
        <taxon>Pseudomonadota</taxon>
        <taxon>Gammaproteobacteria</taxon>
        <taxon>Chromatiales</taxon>
        <taxon>Wenzhouxiangellaceae</taxon>
        <taxon>Elongatibacter</taxon>
    </lineage>
</organism>
<keyword evidence="3" id="KW-1185">Reference proteome</keyword>
<dbReference type="Gene3D" id="2.50.20.10">
    <property type="entry name" value="Lipoprotein localisation LolA/LolB/LppX"/>
    <property type="match status" value="1"/>
</dbReference>
<gene>
    <name evidence="2" type="ORF">V3330_19130</name>
</gene>
<dbReference type="Proteomes" id="UP001359886">
    <property type="component" value="Unassembled WGS sequence"/>
</dbReference>
<comment type="caution">
    <text evidence="2">The sequence shown here is derived from an EMBL/GenBank/DDBJ whole genome shotgun (WGS) entry which is preliminary data.</text>
</comment>
<feature type="chain" id="PRO_5043364926" evidence="1">
    <location>
        <begin position="25"/>
        <end position="454"/>
    </location>
</feature>
<feature type="signal peptide" evidence="1">
    <location>
        <begin position="1"/>
        <end position="24"/>
    </location>
</feature>
<accession>A0AAW9RN93</accession>
<reference evidence="2 3" key="1">
    <citation type="submission" date="2024-02" db="EMBL/GenBank/DDBJ databases">
        <title>A novel Wenzhouxiangellaceae bacterium, isolated from coastal sediments.</title>
        <authorList>
            <person name="Du Z.-J."/>
            <person name="Ye Y.-Q."/>
            <person name="Zhang X.-Y."/>
        </authorList>
    </citation>
    <scope>NUCLEOTIDE SEQUENCE [LARGE SCALE GENOMIC DNA]</scope>
    <source>
        <strain evidence="2 3">CH-27</strain>
    </source>
</reference>
<dbReference type="Pfam" id="PF07044">
    <property type="entry name" value="DUF1329"/>
    <property type="match status" value="1"/>
</dbReference>
<name>A0AAW9RN93_9GAMM</name>
<dbReference type="AlphaFoldDB" id="A0AAW9RN93"/>
<protein>
    <submittedName>
        <fullName evidence="2">DUF1329 domain-containing protein</fullName>
    </submittedName>
</protein>
<evidence type="ECO:0000313" key="2">
    <source>
        <dbReference type="EMBL" id="MEJ8569750.1"/>
    </source>
</evidence>